<dbReference type="NCBIfam" id="NF041728">
    <property type="entry name" value="BPSL0761_fam"/>
    <property type="match status" value="1"/>
</dbReference>
<dbReference type="AlphaFoldDB" id="A0A1G7WRC1"/>
<sequence length="66" mass="7725">MTMPDERARALIRARELLTELAQSREPVVVQAVRERANDVLRHYPDDGMLAAIARDTIWLDWPRRI</sequence>
<organism evidence="1 2">
    <name type="scientific">Paraburkholderia phenazinium</name>
    <dbReference type="NCBI Taxonomy" id="60549"/>
    <lineage>
        <taxon>Bacteria</taxon>
        <taxon>Pseudomonadati</taxon>
        <taxon>Pseudomonadota</taxon>
        <taxon>Betaproteobacteria</taxon>
        <taxon>Burkholderiales</taxon>
        <taxon>Burkholderiaceae</taxon>
        <taxon>Paraburkholderia</taxon>
    </lineage>
</organism>
<evidence type="ECO:0000313" key="2">
    <source>
        <dbReference type="Proteomes" id="UP000199706"/>
    </source>
</evidence>
<reference evidence="1 2" key="1">
    <citation type="submission" date="2016-10" db="EMBL/GenBank/DDBJ databases">
        <authorList>
            <person name="de Groot N.N."/>
        </authorList>
    </citation>
    <scope>NUCLEOTIDE SEQUENCE [LARGE SCALE GENOMIC DNA]</scope>
    <source>
        <strain evidence="1 2">LMG 2247</strain>
    </source>
</reference>
<dbReference type="InterPro" id="IPR049723">
    <property type="entry name" value="BPSL0761-like"/>
</dbReference>
<proteinExistence type="predicted"/>
<accession>A0A1G7WRC1</accession>
<gene>
    <name evidence="1" type="ORF">SAMN05216466_10515</name>
</gene>
<evidence type="ECO:0000313" key="1">
    <source>
        <dbReference type="EMBL" id="SDG74446.1"/>
    </source>
</evidence>
<dbReference type="Proteomes" id="UP000199706">
    <property type="component" value="Unassembled WGS sequence"/>
</dbReference>
<name>A0A1G7WRC1_9BURK</name>
<dbReference type="EMBL" id="FNCJ01000005">
    <property type="protein sequence ID" value="SDG74446.1"/>
    <property type="molecule type" value="Genomic_DNA"/>
</dbReference>
<protein>
    <submittedName>
        <fullName evidence="1">Uncharacterized protein</fullName>
    </submittedName>
</protein>
<dbReference type="RefSeq" id="WP_090684880.1">
    <property type="nucleotide sequence ID" value="NZ_FNCJ01000005.1"/>
</dbReference>